<dbReference type="Pfam" id="PF04265">
    <property type="entry name" value="TPK_B1_binding"/>
    <property type="match status" value="1"/>
</dbReference>
<dbReference type="AlphaFoldDB" id="A0A6G1IAJ6"/>
<protein>
    <submittedName>
        <fullName evidence="7">Thiamine pyrophosphokinase</fullName>
    </submittedName>
</protein>
<dbReference type="GO" id="GO:0004788">
    <property type="term" value="F:thiamine diphosphokinase activity"/>
    <property type="evidence" value="ECO:0007669"/>
    <property type="project" value="InterPro"/>
</dbReference>
<sequence length="318" mass="34879">MASSNPPTTAHILSGTSTSASAPAPLGSDHTPPSGTDVKHHFPASFFRPLSEDETRYEASLLILNTVLPPVSVLKTILERTWPWACADGGANRLFDALGRTEANDWLPNFIHGDLDSVRDDVRDFYEREGTKVTRDDDQESTDFAKALGELKRLLESSYKYQCVVPPPRHTVLILASLSGRVDQALGLLHELLRESNDNPGYDLILIGQSNVSFLLRPGRHVIHGVNPAGGVFSGNCGLVPIYGPAVLSTRGLRWDVTDWETRMGGRVSTSNFAVQDEVEVEVRGETVLWTVEIVGEEVGRGEARRGQRSEMDSLPRP</sequence>
<evidence type="ECO:0000256" key="1">
    <source>
        <dbReference type="ARBA" id="ARBA00022679"/>
    </source>
</evidence>
<dbReference type="GO" id="GO:0009229">
    <property type="term" value="P:thiamine diphosphate biosynthetic process"/>
    <property type="evidence" value="ECO:0007669"/>
    <property type="project" value="InterPro"/>
</dbReference>
<dbReference type="SUPFAM" id="SSF63999">
    <property type="entry name" value="Thiamin pyrophosphokinase, catalytic domain"/>
    <property type="match status" value="1"/>
</dbReference>
<evidence type="ECO:0000256" key="3">
    <source>
        <dbReference type="ARBA" id="ARBA00022777"/>
    </source>
</evidence>
<keyword evidence="8" id="KW-1185">Reference proteome</keyword>
<proteinExistence type="predicted"/>
<keyword evidence="3 7" id="KW-0418">Kinase</keyword>
<dbReference type="NCBIfam" id="TIGR01378">
    <property type="entry name" value="thi_PPkinase"/>
    <property type="match status" value="1"/>
</dbReference>
<dbReference type="GO" id="GO:0006772">
    <property type="term" value="P:thiamine metabolic process"/>
    <property type="evidence" value="ECO:0007669"/>
    <property type="project" value="InterPro"/>
</dbReference>
<dbReference type="EMBL" id="ML996687">
    <property type="protein sequence ID" value="KAF2405067.1"/>
    <property type="molecule type" value="Genomic_DNA"/>
</dbReference>
<dbReference type="InterPro" id="IPR006282">
    <property type="entry name" value="Thi_PPkinase"/>
</dbReference>
<dbReference type="Gene3D" id="3.40.50.10240">
    <property type="entry name" value="Thiamin pyrophosphokinase, catalytic domain"/>
    <property type="match status" value="1"/>
</dbReference>
<accession>A0A6G1IAJ6</accession>
<feature type="region of interest" description="Disordered" evidence="5">
    <location>
        <begin position="1"/>
        <end position="39"/>
    </location>
</feature>
<dbReference type="InterPro" id="IPR007371">
    <property type="entry name" value="TPK_catalytic"/>
</dbReference>
<feature type="compositionally biased region" description="Low complexity" evidence="5">
    <location>
        <begin position="13"/>
        <end position="28"/>
    </location>
</feature>
<feature type="domain" description="Thiamin pyrophosphokinase thiamin-binding" evidence="6">
    <location>
        <begin position="219"/>
        <end position="289"/>
    </location>
</feature>
<dbReference type="Proteomes" id="UP000799640">
    <property type="component" value="Unassembled WGS sequence"/>
</dbReference>
<dbReference type="GO" id="GO:0016301">
    <property type="term" value="F:kinase activity"/>
    <property type="evidence" value="ECO:0007669"/>
    <property type="project" value="UniProtKB-KW"/>
</dbReference>
<dbReference type="PANTHER" id="PTHR13622:SF8">
    <property type="entry name" value="THIAMIN PYROPHOSPHOKINASE 1"/>
    <property type="match status" value="1"/>
</dbReference>
<dbReference type="InterPro" id="IPR007373">
    <property type="entry name" value="Thiamin_PyroPKinase_B1-bd"/>
</dbReference>
<reference evidence="7" key="1">
    <citation type="journal article" date="2020" name="Stud. Mycol.">
        <title>101 Dothideomycetes genomes: a test case for predicting lifestyles and emergence of pathogens.</title>
        <authorList>
            <person name="Haridas S."/>
            <person name="Albert R."/>
            <person name="Binder M."/>
            <person name="Bloem J."/>
            <person name="Labutti K."/>
            <person name="Salamov A."/>
            <person name="Andreopoulos B."/>
            <person name="Baker S."/>
            <person name="Barry K."/>
            <person name="Bills G."/>
            <person name="Bluhm B."/>
            <person name="Cannon C."/>
            <person name="Castanera R."/>
            <person name="Culley D."/>
            <person name="Daum C."/>
            <person name="Ezra D."/>
            <person name="Gonzalez J."/>
            <person name="Henrissat B."/>
            <person name="Kuo A."/>
            <person name="Liang C."/>
            <person name="Lipzen A."/>
            <person name="Lutzoni F."/>
            <person name="Magnuson J."/>
            <person name="Mondo S."/>
            <person name="Nolan M."/>
            <person name="Ohm R."/>
            <person name="Pangilinan J."/>
            <person name="Park H.-J."/>
            <person name="Ramirez L."/>
            <person name="Alfaro M."/>
            <person name="Sun H."/>
            <person name="Tritt A."/>
            <person name="Yoshinaga Y."/>
            <person name="Zwiers L.-H."/>
            <person name="Turgeon B."/>
            <person name="Goodwin S."/>
            <person name="Spatafora J."/>
            <person name="Crous P."/>
            <person name="Grigoriev I."/>
        </authorList>
    </citation>
    <scope>NUCLEOTIDE SEQUENCE</scope>
    <source>
        <strain evidence="7">CBS 262.69</strain>
    </source>
</reference>
<gene>
    <name evidence="7" type="ORF">EJ06DRAFT_485541</name>
</gene>
<dbReference type="GO" id="GO:0030975">
    <property type="term" value="F:thiamine binding"/>
    <property type="evidence" value="ECO:0007669"/>
    <property type="project" value="InterPro"/>
</dbReference>
<organism evidence="7 8">
    <name type="scientific">Trichodelitschia bisporula</name>
    <dbReference type="NCBI Taxonomy" id="703511"/>
    <lineage>
        <taxon>Eukaryota</taxon>
        <taxon>Fungi</taxon>
        <taxon>Dikarya</taxon>
        <taxon>Ascomycota</taxon>
        <taxon>Pezizomycotina</taxon>
        <taxon>Dothideomycetes</taxon>
        <taxon>Dothideomycetes incertae sedis</taxon>
        <taxon>Phaeotrichales</taxon>
        <taxon>Phaeotrichaceae</taxon>
        <taxon>Trichodelitschia</taxon>
    </lineage>
</organism>
<evidence type="ECO:0000256" key="2">
    <source>
        <dbReference type="ARBA" id="ARBA00022741"/>
    </source>
</evidence>
<dbReference type="InterPro" id="IPR036371">
    <property type="entry name" value="TPK_B1-bd_sf"/>
</dbReference>
<dbReference type="GO" id="GO:0005524">
    <property type="term" value="F:ATP binding"/>
    <property type="evidence" value="ECO:0007669"/>
    <property type="project" value="UniProtKB-KW"/>
</dbReference>
<keyword evidence="4" id="KW-0067">ATP-binding</keyword>
<evidence type="ECO:0000313" key="8">
    <source>
        <dbReference type="Proteomes" id="UP000799640"/>
    </source>
</evidence>
<dbReference type="PANTHER" id="PTHR13622">
    <property type="entry name" value="THIAMIN PYROPHOSPHOKINASE"/>
    <property type="match status" value="1"/>
</dbReference>
<evidence type="ECO:0000256" key="5">
    <source>
        <dbReference type="SAM" id="MobiDB-lite"/>
    </source>
</evidence>
<dbReference type="SUPFAM" id="SSF63862">
    <property type="entry name" value="Thiamin pyrophosphokinase, substrate-binding domain"/>
    <property type="match status" value="1"/>
</dbReference>
<dbReference type="CDD" id="cd07995">
    <property type="entry name" value="TPK"/>
    <property type="match status" value="1"/>
</dbReference>
<keyword evidence="1" id="KW-0808">Transferase</keyword>
<evidence type="ECO:0000256" key="4">
    <source>
        <dbReference type="ARBA" id="ARBA00022840"/>
    </source>
</evidence>
<evidence type="ECO:0000313" key="7">
    <source>
        <dbReference type="EMBL" id="KAF2405067.1"/>
    </source>
</evidence>
<keyword evidence="2" id="KW-0547">Nucleotide-binding</keyword>
<name>A0A6G1IAJ6_9PEZI</name>
<dbReference type="OrthoDB" id="25149at2759"/>
<dbReference type="SMART" id="SM00983">
    <property type="entry name" value="TPK_B1_binding"/>
    <property type="match status" value="1"/>
</dbReference>
<dbReference type="InterPro" id="IPR036759">
    <property type="entry name" value="TPK_catalytic_sf"/>
</dbReference>
<evidence type="ECO:0000259" key="6">
    <source>
        <dbReference type="SMART" id="SM00983"/>
    </source>
</evidence>
<dbReference type="Pfam" id="PF04263">
    <property type="entry name" value="TPK_catalytic"/>
    <property type="match status" value="1"/>
</dbReference>